<organism evidence="13 14">
    <name type="scientific">Schaalia turicensis</name>
    <dbReference type="NCBI Taxonomy" id="131111"/>
    <lineage>
        <taxon>Bacteria</taxon>
        <taxon>Bacillati</taxon>
        <taxon>Actinomycetota</taxon>
        <taxon>Actinomycetes</taxon>
        <taxon>Actinomycetales</taxon>
        <taxon>Actinomycetaceae</taxon>
        <taxon>Schaalia</taxon>
    </lineage>
</organism>
<gene>
    <name evidence="13" type="ORF">CYJ25_03695</name>
</gene>
<evidence type="ECO:0000256" key="6">
    <source>
        <dbReference type="ARBA" id="ARBA00022801"/>
    </source>
</evidence>
<dbReference type="Pfam" id="PF02163">
    <property type="entry name" value="Peptidase_M50"/>
    <property type="match status" value="1"/>
</dbReference>
<dbReference type="InterPro" id="IPR008915">
    <property type="entry name" value="Peptidase_M50"/>
</dbReference>
<feature type="transmembrane region" description="Helical" evidence="11">
    <location>
        <begin position="385"/>
        <end position="406"/>
    </location>
</feature>
<evidence type="ECO:0000256" key="9">
    <source>
        <dbReference type="ARBA" id="ARBA00023049"/>
    </source>
</evidence>
<evidence type="ECO:0000256" key="8">
    <source>
        <dbReference type="ARBA" id="ARBA00022989"/>
    </source>
</evidence>
<protein>
    <submittedName>
        <fullName evidence="13">Peptidase M50</fullName>
    </submittedName>
</protein>
<evidence type="ECO:0000256" key="11">
    <source>
        <dbReference type="SAM" id="Phobius"/>
    </source>
</evidence>
<dbReference type="PANTHER" id="PTHR42837:SF2">
    <property type="entry name" value="MEMBRANE METALLOPROTEASE ARASP2, CHLOROPLASTIC-RELATED"/>
    <property type="match status" value="1"/>
</dbReference>
<proteinExistence type="inferred from homology"/>
<comment type="similarity">
    <text evidence="3">Belongs to the peptidase M50B family.</text>
</comment>
<dbReference type="AlphaFoldDB" id="A0A2I1I677"/>
<feature type="domain" description="Peptidase M50" evidence="12">
    <location>
        <begin position="10"/>
        <end position="364"/>
    </location>
</feature>
<dbReference type="PANTHER" id="PTHR42837">
    <property type="entry name" value="REGULATOR OF SIGMA-E PROTEASE RSEP"/>
    <property type="match status" value="1"/>
</dbReference>
<evidence type="ECO:0000256" key="10">
    <source>
        <dbReference type="ARBA" id="ARBA00023136"/>
    </source>
</evidence>
<sequence length="412" mass="43721">MSYLVGILAVVVGFIITVGLHELGHLVPAKKFGAVVSEYAIGFGPKIVSREVKGTLVVFRAIPLGGYVRILGMFAPGRPGRRTLNSKGRLTLAEEARHQSAQEMPEGCAHRAFWRLTWWKKAIVMAAGPAMNFLLAFLFLVIAMVGIGFRTASLTLADVSPTIQTSAGNVASPAYEAGLTGGDTLIALNGRDLFDWSDFRDSIASSNGQPLQVTFERDGDLHEASLYPRKTEDGTYVVGVTAGYEYTAASMSDVAKEYRYMFTGTVGAMTKIPQSLWNVTMSMVTGSERDSSGLISIVGVSRIAGEVTSDSAGTGVADVRSQIAFLLSLMASLNMALAVFNLIPLPPLDGGHIIGALYEGVRGGVARVGGKPNPGPVDTARLLPLTWVMGALLAVMSIVLVIADIVDPLSLR</sequence>
<evidence type="ECO:0000256" key="4">
    <source>
        <dbReference type="ARBA" id="ARBA00022670"/>
    </source>
</evidence>
<comment type="subcellular location">
    <subcellularLocation>
        <location evidence="2">Membrane</location>
        <topology evidence="2">Multi-pass membrane protein</topology>
    </subcellularLocation>
</comment>
<dbReference type="CDD" id="cd06163">
    <property type="entry name" value="S2P-M50_PDZ_RseP-like"/>
    <property type="match status" value="1"/>
</dbReference>
<comment type="cofactor">
    <cofactor evidence="1">
        <name>Zn(2+)</name>
        <dbReference type="ChEBI" id="CHEBI:29105"/>
    </cofactor>
</comment>
<dbReference type="GO" id="GO:0006508">
    <property type="term" value="P:proteolysis"/>
    <property type="evidence" value="ECO:0007669"/>
    <property type="project" value="UniProtKB-KW"/>
</dbReference>
<dbReference type="Gene3D" id="2.30.42.10">
    <property type="match status" value="1"/>
</dbReference>
<reference evidence="13 14" key="1">
    <citation type="submission" date="2017-12" db="EMBL/GenBank/DDBJ databases">
        <title>Phylogenetic diversity of female urinary microbiome.</title>
        <authorList>
            <person name="Thomas-White K."/>
            <person name="Wolfe A.J."/>
        </authorList>
    </citation>
    <scope>NUCLEOTIDE SEQUENCE [LARGE SCALE GENOMIC DNA]</scope>
    <source>
        <strain evidence="13 14">UMB0250</strain>
    </source>
</reference>
<dbReference type="OrthoDB" id="9782003at2"/>
<keyword evidence="5 11" id="KW-0812">Transmembrane</keyword>
<name>A0A2I1I677_9ACTO</name>
<feature type="transmembrane region" description="Helical" evidence="11">
    <location>
        <begin position="122"/>
        <end position="147"/>
    </location>
</feature>
<comment type="caution">
    <text evidence="13">The sequence shown here is derived from an EMBL/GenBank/DDBJ whole genome shotgun (WGS) entry which is preliminary data.</text>
</comment>
<keyword evidence="7" id="KW-0862">Zinc</keyword>
<accession>A0A2I1I677</accession>
<dbReference type="GO" id="GO:0004222">
    <property type="term" value="F:metalloendopeptidase activity"/>
    <property type="evidence" value="ECO:0007669"/>
    <property type="project" value="InterPro"/>
</dbReference>
<keyword evidence="9" id="KW-0482">Metalloprotease</keyword>
<evidence type="ECO:0000256" key="2">
    <source>
        <dbReference type="ARBA" id="ARBA00004141"/>
    </source>
</evidence>
<dbReference type="EMBL" id="PKKJ01000002">
    <property type="protein sequence ID" value="PKY66640.1"/>
    <property type="molecule type" value="Genomic_DNA"/>
</dbReference>
<dbReference type="RefSeq" id="WP_101627852.1">
    <property type="nucleotide sequence ID" value="NZ_PKKJ01000002.1"/>
</dbReference>
<keyword evidence="4" id="KW-0645">Protease</keyword>
<dbReference type="SUPFAM" id="SSF50156">
    <property type="entry name" value="PDZ domain-like"/>
    <property type="match status" value="1"/>
</dbReference>
<evidence type="ECO:0000313" key="14">
    <source>
        <dbReference type="Proteomes" id="UP000234545"/>
    </source>
</evidence>
<evidence type="ECO:0000256" key="7">
    <source>
        <dbReference type="ARBA" id="ARBA00022833"/>
    </source>
</evidence>
<feature type="transmembrane region" description="Helical" evidence="11">
    <location>
        <begin position="323"/>
        <end position="343"/>
    </location>
</feature>
<evidence type="ECO:0000256" key="5">
    <source>
        <dbReference type="ARBA" id="ARBA00022692"/>
    </source>
</evidence>
<evidence type="ECO:0000256" key="3">
    <source>
        <dbReference type="ARBA" id="ARBA00007931"/>
    </source>
</evidence>
<evidence type="ECO:0000256" key="1">
    <source>
        <dbReference type="ARBA" id="ARBA00001947"/>
    </source>
</evidence>
<dbReference type="InterPro" id="IPR036034">
    <property type="entry name" value="PDZ_sf"/>
</dbReference>
<dbReference type="InterPro" id="IPR004387">
    <property type="entry name" value="Pept_M50_Zn"/>
</dbReference>
<dbReference type="GO" id="GO:0016020">
    <property type="term" value="C:membrane"/>
    <property type="evidence" value="ECO:0007669"/>
    <property type="project" value="UniProtKB-SubCell"/>
</dbReference>
<keyword evidence="8 11" id="KW-1133">Transmembrane helix</keyword>
<evidence type="ECO:0000313" key="13">
    <source>
        <dbReference type="EMBL" id="PKY66640.1"/>
    </source>
</evidence>
<keyword evidence="6" id="KW-0378">Hydrolase</keyword>
<dbReference type="Proteomes" id="UP000234545">
    <property type="component" value="Unassembled WGS sequence"/>
</dbReference>
<evidence type="ECO:0000259" key="12">
    <source>
        <dbReference type="Pfam" id="PF02163"/>
    </source>
</evidence>
<keyword evidence="10 11" id="KW-0472">Membrane</keyword>